<evidence type="ECO:0000313" key="11">
    <source>
        <dbReference type="EMBL" id="VDK61111.1"/>
    </source>
</evidence>
<dbReference type="Pfam" id="PF14748">
    <property type="entry name" value="P5CR_dimer"/>
    <property type="match status" value="1"/>
</dbReference>
<comment type="catalytic activity">
    <reaction evidence="7">
        <text>L-proline + NADP(+) = (S)-1-pyrroline-5-carboxylate + NADPH + 2 H(+)</text>
        <dbReference type="Rhea" id="RHEA:14109"/>
        <dbReference type="ChEBI" id="CHEBI:15378"/>
        <dbReference type="ChEBI" id="CHEBI:17388"/>
        <dbReference type="ChEBI" id="CHEBI:57783"/>
        <dbReference type="ChEBI" id="CHEBI:58349"/>
        <dbReference type="ChEBI" id="CHEBI:60039"/>
        <dbReference type="EC" id="1.5.1.2"/>
    </reaction>
    <physiologicalReaction direction="right-to-left" evidence="7">
        <dbReference type="Rhea" id="RHEA:14111"/>
    </physiologicalReaction>
</comment>
<dbReference type="SUPFAM" id="SSF48179">
    <property type="entry name" value="6-phosphogluconate dehydrogenase C-terminal domain-like"/>
    <property type="match status" value="1"/>
</dbReference>
<feature type="domain" description="Pyrroline-5-carboxylate reductase dimerisation" evidence="10">
    <location>
        <begin position="1"/>
        <end position="86"/>
    </location>
</feature>
<keyword evidence="12" id="KW-1185">Reference proteome</keyword>
<comment type="pathway">
    <text evidence="1">Amino-acid biosynthesis; L-proline biosynthesis; L-proline from L-glutamate 5-semialdehyde: step 1/1.</text>
</comment>
<dbReference type="InterPro" id="IPR008927">
    <property type="entry name" value="6-PGluconate_DH-like_C_sf"/>
</dbReference>
<dbReference type="AlphaFoldDB" id="A0A183DHI9"/>
<dbReference type="GO" id="GO:0004735">
    <property type="term" value="F:pyrroline-5-carboxylate reductase activity"/>
    <property type="evidence" value="ECO:0007669"/>
    <property type="project" value="UniProtKB-EC"/>
</dbReference>
<feature type="region of interest" description="Disordered" evidence="9">
    <location>
        <begin position="84"/>
        <end position="105"/>
    </location>
</feature>
<name>A0A183DHI9_9BILA</name>
<reference evidence="11 12" key="2">
    <citation type="submission" date="2018-11" db="EMBL/GenBank/DDBJ databases">
        <authorList>
            <consortium name="Pathogen Informatics"/>
        </authorList>
    </citation>
    <scope>NUCLEOTIDE SEQUENCE [LARGE SCALE GENOMIC DNA]</scope>
</reference>
<evidence type="ECO:0000256" key="1">
    <source>
        <dbReference type="ARBA" id="ARBA00005205"/>
    </source>
</evidence>
<dbReference type="PANTHER" id="PTHR11645:SF62">
    <property type="entry name" value="PYRROLINE-5-CARBOXYLATE REDUCTASE"/>
    <property type="match status" value="1"/>
</dbReference>
<dbReference type="InterPro" id="IPR029036">
    <property type="entry name" value="P5CR_dimer"/>
</dbReference>
<evidence type="ECO:0000256" key="2">
    <source>
        <dbReference type="ARBA" id="ARBA00005525"/>
    </source>
</evidence>
<keyword evidence="5" id="KW-0641">Proline biosynthesis</keyword>
<dbReference type="PANTHER" id="PTHR11645">
    <property type="entry name" value="PYRROLINE-5-CARBOXYLATE REDUCTASE"/>
    <property type="match status" value="1"/>
</dbReference>
<evidence type="ECO:0000256" key="9">
    <source>
        <dbReference type="SAM" id="MobiDB-lite"/>
    </source>
</evidence>
<evidence type="ECO:0000256" key="8">
    <source>
        <dbReference type="ARBA" id="ARBA00049875"/>
    </source>
</evidence>
<dbReference type="WBParaSite" id="GPUH_0000818901-mRNA-1">
    <property type="protein sequence ID" value="GPUH_0000818901-mRNA-1"/>
    <property type="gene ID" value="GPUH_0000818901"/>
</dbReference>
<dbReference type="EC" id="1.5.1.2" evidence="3"/>
<evidence type="ECO:0000259" key="10">
    <source>
        <dbReference type="Pfam" id="PF14748"/>
    </source>
</evidence>
<gene>
    <name evidence="11" type="ORF">GPUH_LOCUS8178</name>
</gene>
<keyword evidence="6" id="KW-0560">Oxidoreductase</keyword>
<evidence type="ECO:0000313" key="13">
    <source>
        <dbReference type="WBParaSite" id="GPUH_0000818901-mRNA-1"/>
    </source>
</evidence>
<protein>
    <recommendedName>
        <fullName evidence="3">pyrroline-5-carboxylate reductase</fullName>
        <ecNumber evidence="3">1.5.1.2</ecNumber>
    </recommendedName>
</protein>
<reference evidence="13" key="1">
    <citation type="submission" date="2016-06" db="UniProtKB">
        <authorList>
            <consortium name="WormBaseParasite"/>
        </authorList>
    </citation>
    <scope>IDENTIFICATION</scope>
</reference>
<dbReference type="OrthoDB" id="10263291at2759"/>
<dbReference type="EMBL" id="UYRT01023131">
    <property type="protein sequence ID" value="VDK61111.1"/>
    <property type="molecule type" value="Genomic_DNA"/>
</dbReference>
<evidence type="ECO:0000313" key="12">
    <source>
        <dbReference type="Proteomes" id="UP000271098"/>
    </source>
</evidence>
<dbReference type="UniPathway" id="UPA00098">
    <property type="reaction ID" value="UER00361"/>
</dbReference>
<keyword evidence="4" id="KW-0028">Amino-acid biosynthesis</keyword>
<dbReference type="FunFam" id="1.10.3730.10:FF:000003">
    <property type="entry name" value="Pyrroline-5-carboxylate reductase 1, mitochondrial"/>
    <property type="match status" value="1"/>
</dbReference>
<dbReference type="GO" id="GO:0055129">
    <property type="term" value="P:L-proline biosynthetic process"/>
    <property type="evidence" value="ECO:0007669"/>
    <property type="project" value="UniProtKB-UniPathway"/>
</dbReference>
<comment type="catalytic activity">
    <reaction evidence="8">
        <text>L-proline + NAD(+) = (S)-1-pyrroline-5-carboxylate + NADH + 2 H(+)</text>
        <dbReference type="Rhea" id="RHEA:14105"/>
        <dbReference type="ChEBI" id="CHEBI:15378"/>
        <dbReference type="ChEBI" id="CHEBI:17388"/>
        <dbReference type="ChEBI" id="CHEBI:57540"/>
        <dbReference type="ChEBI" id="CHEBI:57945"/>
        <dbReference type="ChEBI" id="CHEBI:60039"/>
        <dbReference type="EC" id="1.5.1.2"/>
    </reaction>
    <physiologicalReaction direction="right-to-left" evidence="8">
        <dbReference type="Rhea" id="RHEA:14107"/>
    </physiologicalReaction>
</comment>
<evidence type="ECO:0000256" key="5">
    <source>
        <dbReference type="ARBA" id="ARBA00022650"/>
    </source>
</evidence>
<dbReference type="Proteomes" id="UP000271098">
    <property type="component" value="Unassembled WGS sequence"/>
</dbReference>
<dbReference type="Gene3D" id="1.10.3730.10">
    <property type="entry name" value="ProC C-terminal domain-like"/>
    <property type="match status" value="1"/>
</dbReference>
<evidence type="ECO:0000256" key="7">
    <source>
        <dbReference type="ARBA" id="ARBA00049867"/>
    </source>
</evidence>
<comment type="similarity">
    <text evidence="2">Belongs to the pyrroline-5-carboxylate reductase family.</text>
</comment>
<organism evidence="13">
    <name type="scientific">Gongylonema pulchrum</name>
    <dbReference type="NCBI Taxonomy" id="637853"/>
    <lineage>
        <taxon>Eukaryota</taxon>
        <taxon>Metazoa</taxon>
        <taxon>Ecdysozoa</taxon>
        <taxon>Nematoda</taxon>
        <taxon>Chromadorea</taxon>
        <taxon>Rhabditida</taxon>
        <taxon>Spirurina</taxon>
        <taxon>Spiruromorpha</taxon>
        <taxon>Spiruroidea</taxon>
        <taxon>Gongylonematidae</taxon>
        <taxon>Gongylonema</taxon>
    </lineage>
</organism>
<evidence type="ECO:0000256" key="4">
    <source>
        <dbReference type="ARBA" id="ARBA00022605"/>
    </source>
</evidence>
<sequence length="105" mass="10994">MFAIVEGLADGGVKMGMPRNLAIKLAAYTLIGAAKMVLESGKHPAELKDDVQSPAGSSIYGMHKLESAGIRGLMMDAVEAASLRSRDTGDRGVSSKNAIFRGSEL</sequence>
<proteinExistence type="inferred from homology"/>
<accession>A0A183DHI9</accession>
<evidence type="ECO:0000256" key="3">
    <source>
        <dbReference type="ARBA" id="ARBA00012855"/>
    </source>
</evidence>
<evidence type="ECO:0000256" key="6">
    <source>
        <dbReference type="ARBA" id="ARBA00023002"/>
    </source>
</evidence>